<evidence type="ECO:0000256" key="2">
    <source>
        <dbReference type="ARBA" id="ARBA00007935"/>
    </source>
</evidence>
<dbReference type="RefSeq" id="WP_344814758.1">
    <property type="nucleotide sequence ID" value="NZ_BAAAYX010000035.1"/>
</dbReference>
<dbReference type="EMBL" id="BAAAYX010000035">
    <property type="protein sequence ID" value="GAA3720206.1"/>
    <property type="molecule type" value="Genomic_DNA"/>
</dbReference>
<dbReference type="SUPFAM" id="SSF81345">
    <property type="entry name" value="ABC transporter involved in vitamin B12 uptake, BtuC"/>
    <property type="match status" value="1"/>
</dbReference>
<comment type="similarity">
    <text evidence="2">Belongs to the binding-protein-dependent transport system permease family. FecCD subfamily.</text>
</comment>
<feature type="region of interest" description="Disordered" evidence="8">
    <location>
        <begin position="1"/>
        <end position="20"/>
    </location>
</feature>
<evidence type="ECO:0000256" key="9">
    <source>
        <dbReference type="SAM" id="Phobius"/>
    </source>
</evidence>
<comment type="subcellular location">
    <subcellularLocation>
        <location evidence="1">Cell membrane</location>
        <topology evidence="1">Multi-pass membrane protein</topology>
    </subcellularLocation>
</comment>
<evidence type="ECO:0000256" key="1">
    <source>
        <dbReference type="ARBA" id="ARBA00004651"/>
    </source>
</evidence>
<evidence type="ECO:0000256" key="7">
    <source>
        <dbReference type="ARBA" id="ARBA00023136"/>
    </source>
</evidence>
<dbReference type="PANTHER" id="PTHR30472">
    <property type="entry name" value="FERRIC ENTEROBACTIN TRANSPORT SYSTEM PERMEASE PROTEIN"/>
    <property type="match status" value="1"/>
</dbReference>
<comment type="caution">
    <text evidence="10">The sequence shown here is derived from an EMBL/GenBank/DDBJ whole genome shotgun (WGS) entry which is preliminary data.</text>
</comment>
<keyword evidence="11" id="KW-1185">Reference proteome</keyword>
<dbReference type="InterPro" id="IPR000522">
    <property type="entry name" value="ABC_transptr_permease_BtuC"/>
</dbReference>
<evidence type="ECO:0000313" key="10">
    <source>
        <dbReference type="EMBL" id="GAA3720206.1"/>
    </source>
</evidence>
<feature type="compositionally biased region" description="Polar residues" evidence="8">
    <location>
        <begin position="1"/>
        <end position="11"/>
    </location>
</feature>
<feature type="transmembrane region" description="Helical" evidence="9">
    <location>
        <begin position="137"/>
        <end position="156"/>
    </location>
</feature>
<evidence type="ECO:0000256" key="3">
    <source>
        <dbReference type="ARBA" id="ARBA00022448"/>
    </source>
</evidence>
<dbReference type="InterPro" id="IPR037294">
    <property type="entry name" value="ABC_BtuC-like"/>
</dbReference>
<protein>
    <submittedName>
        <fullName evidence="10">Iron chelate uptake ABC transporter family permease subunit</fullName>
    </submittedName>
</protein>
<feature type="transmembrane region" description="Helical" evidence="9">
    <location>
        <begin position="81"/>
        <end position="98"/>
    </location>
</feature>
<keyword evidence="7 9" id="KW-0472">Membrane</keyword>
<feature type="transmembrane region" description="Helical" evidence="9">
    <location>
        <begin position="212"/>
        <end position="230"/>
    </location>
</feature>
<evidence type="ECO:0000256" key="6">
    <source>
        <dbReference type="ARBA" id="ARBA00022989"/>
    </source>
</evidence>
<dbReference type="Gene3D" id="1.10.3470.10">
    <property type="entry name" value="ABC transporter involved in vitamin B12 uptake, BtuC"/>
    <property type="match status" value="1"/>
</dbReference>
<feature type="transmembrane region" description="Helical" evidence="9">
    <location>
        <begin position="326"/>
        <end position="344"/>
    </location>
</feature>
<keyword evidence="6 9" id="KW-1133">Transmembrane helix</keyword>
<dbReference type="Pfam" id="PF01032">
    <property type="entry name" value="FecCD"/>
    <property type="match status" value="1"/>
</dbReference>
<evidence type="ECO:0000256" key="8">
    <source>
        <dbReference type="SAM" id="MobiDB-lite"/>
    </source>
</evidence>
<feature type="transmembrane region" description="Helical" evidence="9">
    <location>
        <begin position="168"/>
        <end position="189"/>
    </location>
</feature>
<feature type="transmembrane region" description="Helical" evidence="9">
    <location>
        <begin position="27"/>
        <end position="48"/>
    </location>
</feature>
<evidence type="ECO:0000256" key="5">
    <source>
        <dbReference type="ARBA" id="ARBA00022692"/>
    </source>
</evidence>
<gene>
    <name evidence="10" type="ORF">GCM10022204_45450</name>
</gene>
<name>A0ABP7EJV0_9ACTN</name>
<dbReference type="CDD" id="cd06550">
    <property type="entry name" value="TM_ABC_iron-siderophores_like"/>
    <property type="match status" value="1"/>
</dbReference>
<keyword evidence="4" id="KW-1003">Cell membrane</keyword>
<keyword evidence="3" id="KW-0813">Transport</keyword>
<feature type="transmembrane region" description="Helical" evidence="9">
    <location>
        <begin position="298"/>
        <end position="320"/>
    </location>
</feature>
<keyword evidence="5 9" id="KW-0812">Transmembrane</keyword>
<proteinExistence type="inferred from homology"/>
<evidence type="ECO:0000256" key="4">
    <source>
        <dbReference type="ARBA" id="ARBA00022475"/>
    </source>
</evidence>
<sequence>MSVTQVPQTRTAPVPPVTRRSTSSRTLGLLICTLVVVVLCFLSLAVGARVTPLSAVWDAVFRYDPADTDSLVIRELRLPRTILGVLVGATLGLAGAVMQGVTRNPLADPGILGVNAGAALLVVIGISAFGVTSILGYVWFAFAGAAIASVIVYSVASLGREGATPVKLALAGAALSAAFGAVTSALLLLDQATFDQFRFWAVGALAGRDSSVVAQIAPFLIVGCLLALCLGRELNTLSLGEDVARGLGANVFVSRGVSAAAVVLLCGAATAACGPIGFVGLTIPHVARMIVGPDYRWVLPYSMVLAPILLLAADILGRVVARPGELQVAIVTAFLGAPVFIALVRRKKLAEL</sequence>
<feature type="transmembrane region" description="Helical" evidence="9">
    <location>
        <begin position="110"/>
        <end position="131"/>
    </location>
</feature>
<evidence type="ECO:0000313" key="11">
    <source>
        <dbReference type="Proteomes" id="UP001500051"/>
    </source>
</evidence>
<dbReference type="Proteomes" id="UP001500051">
    <property type="component" value="Unassembled WGS sequence"/>
</dbReference>
<accession>A0ABP7EJV0</accession>
<reference evidence="11" key="1">
    <citation type="journal article" date="2019" name="Int. J. Syst. Evol. Microbiol.">
        <title>The Global Catalogue of Microorganisms (GCM) 10K type strain sequencing project: providing services to taxonomists for standard genome sequencing and annotation.</title>
        <authorList>
            <consortium name="The Broad Institute Genomics Platform"/>
            <consortium name="The Broad Institute Genome Sequencing Center for Infectious Disease"/>
            <person name="Wu L."/>
            <person name="Ma J."/>
        </authorList>
    </citation>
    <scope>NUCLEOTIDE SEQUENCE [LARGE SCALE GENOMIC DNA]</scope>
    <source>
        <strain evidence="11">JCM 16548</strain>
    </source>
</reference>
<dbReference type="PANTHER" id="PTHR30472:SF1">
    <property type="entry name" value="FE(3+) DICITRATE TRANSPORT SYSTEM PERMEASE PROTEIN FECC-RELATED"/>
    <property type="match status" value="1"/>
</dbReference>
<organism evidence="10 11">
    <name type="scientific">Microlunatus aurantiacus</name>
    <dbReference type="NCBI Taxonomy" id="446786"/>
    <lineage>
        <taxon>Bacteria</taxon>
        <taxon>Bacillati</taxon>
        <taxon>Actinomycetota</taxon>
        <taxon>Actinomycetes</taxon>
        <taxon>Propionibacteriales</taxon>
        <taxon>Propionibacteriaceae</taxon>
        <taxon>Microlunatus</taxon>
    </lineage>
</organism>